<dbReference type="Proteomes" id="UP000326678">
    <property type="component" value="Chromosome Gxm1"/>
</dbReference>
<name>A0A5P8W1B4_9NOSO</name>
<proteinExistence type="predicted"/>
<keyword evidence="2" id="KW-1185">Reference proteome</keyword>
<gene>
    <name evidence="1" type="ORF">GXM_03526</name>
</gene>
<organism evidence="1 2">
    <name type="scientific">Nostoc sphaeroides CCNUC1</name>
    <dbReference type="NCBI Taxonomy" id="2653204"/>
    <lineage>
        <taxon>Bacteria</taxon>
        <taxon>Bacillati</taxon>
        <taxon>Cyanobacteriota</taxon>
        <taxon>Cyanophyceae</taxon>
        <taxon>Nostocales</taxon>
        <taxon>Nostocaceae</taxon>
        <taxon>Nostoc</taxon>
    </lineage>
</organism>
<sequence>MRCTSVSILQRKHDFSFHSGAYSSTAFVTLVQLTIKSSDYIGFDEFKPKLGSHYIEWLPEINRSDI</sequence>
<accession>A0A5P8W1B4</accession>
<evidence type="ECO:0000313" key="1">
    <source>
        <dbReference type="EMBL" id="QFS46046.1"/>
    </source>
</evidence>
<evidence type="ECO:0000313" key="2">
    <source>
        <dbReference type="Proteomes" id="UP000326678"/>
    </source>
</evidence>
<dbReference type="EMBL" id="CP045226">
    <property type="protein sequence ID" value="QFS46046.1"/>
    <property type="molecule type" value="Genomic_DNA"/>
</dbReference>
<protein>
    <submittedName>
        <fullName evidence="1">Uncharacterized protein</fullName>
    </submittedName>
</protein>
<dbReference type="KEGG" id="nsh:GXM_03526"/>
<dbReference type="AlphaFoldDB" id="A0A5P8W1B4"/>
<reference evidence="1 2" key="1">
    <citation type="submission" date="2019-10" db="EMBL/GenBank/DDBJ databases">
        <title>Genomic and transcriptomic insights into the perfect genentic adaptation of a filamentous nitrogen-fixing cyanobacterium to rice fields.</title>
        <authorList>
            <person name="Chen Z."/>
        </authorList>
    </citation>
    <scope>NUCLEOTIDE SEQUENCE [LARGE SCALE GENOMIC DNA]</scope>
    <source>
        <strain evidence="1">CCNUC1</strain>
    </source>
</reference>